<keyword evidence="1" id="KW-0862">Zinc</keyword>
<dbReference type="GO" id="GO:0003735">
    <property type="term" value="F:structural constituent of ribosome"/>
    <property type="evidence" value="ECO:0007669"/>
    <property type="project" value="InterPro"/>
</dbReference>
<dbReference type="EMBL" id="JAQIZT010000017">
    <property type="protein sequence ID" value="KAJ6959810.1"/>
    <property type="molecule type" value="Genomic_DNA"/>
</dbReference>
<name>A0AAD6LFY1_9ROSI</name>
<evidence type="ECO:0000313" key="5">
    <source>
        <dbReference type="EMBL" id="KAJ6959810.1"/>
    </source>
</evidence>
<dbReference type="Proteomes" id="UP001164929">
    <property type="component" value="Chromosome 17"/>
</dbReference>
<protein>
    <submittedName>
        <fullName evidence="5">Uncharacterized protein</fullName>
    </submittedName>
</protein>
<dbReference type="AlphaFoldDB" id="A0AAD6LFY1"/>
<proteinExistence type="predicted"/>
<evidence type="ECO:0000256" key="4">
    <source>
        <dbReference type="SAM" id="SignalP"/>
    </source>
</evidence>
<organism evidence="5 6">
    <name type="scientific">Populus alba x Populus x berolinensis</name>
    <dbReference type="NCBI Taxonomy" id="444605"/>
    <lineage>
        <taxon>Eukaryota</taxon>
        <taxon>Viridiplantae</taxon>
        <taxon>Streptophyta</taxon>
        <taxon>Embryophyta</taxon>
        <taxon>Tracheophyta</taxon>
        <taxon>Spermatophyta</taxon>
        <taxon>Magnoliopsida</taxon>
        <taxon>eudicotyledons</taxon>
        <taxon>Gunneridae</taxon>
        <taxon>Pentapetalae</taxon>
        <taxon>rosids</taxon>
        <taxon>fabids</taxon>
        <taxon>Malpighiales</taxon>
        <taxon>Salicaceae</taxon>
        <taxon>Saliceae</taxon>
        <taxon>Populus</taxon>
    </lineage>
</organism>
<dbReference type="PANTHER" id="PTHR11594">
    <property type="entry name" value="40S RIBOSOMAL PROTEIN S27"/>
    <property type="match status" value="1"/>
</dbReference>
<dbReference type="GO" id="GO:1990904">
    <property type="term" value="C:ribonucleoprotein complex"/>
    <property type="evidence" value="ECO:0007669"/>
    <property type="project" value="UniProtKB-KW"/>
</dbReference>
<keyword evidence="4" id="KW-0732">Signal</keyword>
<reference evidence="5" key="1">
    <citation type="journal article" date="2023" name="Mol. Ecol. Resour.">
        <title>Chromosome-level genome assembly of a triploid poplar Populus alba 'Berolinensis'.</title>
        <authorList>
            <person name="Chen S."/>
            <person name="Yu Y."/>
            <person name="Wang X."/>
            <person name="Wang S."/>
            <person name="Zhang T."/>
            <person name="Zhou Y."/>
            <person name="He R."/>
            <person name="Meng N."/>
            <person name="Wang Y."/>
            <person name="Liu W."/>
            <person name="Liu Z."/>
            <person name="Liu J."/>
            <person name="Guo Q."/>
            <person name="Huang H."/>
            <person name="Sederoff R.R."/>
            <person name="Wang G."/>
            <person name="Qu G."/>
            <person name="Chen S."/>
        </authorList>
    </citation>
    <scope>NUCLEOTIDE SEQUENCE</scope>
    <source>
        <strain evidence="5">SC-2020</strain>
    </source>
</reference>
<sequence>MDVKCQGCFKIITKPLFVQIVVVCGNYQTVSCQPIGGRAKIKNRCNFVCYQHLMQMIPFSYIKRLYCGCGFFRGFYERNYVENRKVNVVMSYGENWLGCLWNFAKFI</sequence>
<dbReference type="GO" id="GO:0006412">
    <property type="term" value="P:translation"/>
    <property type="evidence" value="ECO:0007669"/>
    <property type="project" value="InterPro"/>
</dbReference>
<evidence type="ECO:0000256" key="3">
    <source>
        <dbReference type="ARBA" id="ARBA00023274"/>
    </source>
</evidence>
<dbReference type="GO" id="GO:0005840">
    <property type="term" value="C:ribosome"/>
    <property type="evidence" value="ECO:0007669"/>
    <property type="project" value="UniProtKB-KW"/>
</dbReference>
<keyword evidence="6" id="KW-1185">Reference proteome</keyword>
<keyword evidence="3" id="KW-0687">Ribonucleoprotein</keyword>
<dbReference type="InterPro" id="IPR000592">
    <property type="entry name" value="Ribosomal_eS27"/>
</dbReference>
<accession>A0AAD6LFY1</accession>
<evidence type="ECO:0000256" key="1">
    <source>
        <dbReference type="ARBA" id="ARBA00022833"/>
    </source>
</evidence>
<dbReference type="Pfam" id="PF01667">
    <property type="entry name" value="Ribosomal_S27e"/>
    <property type="match status" value="1"/>
</dbReference>
<dbReference type="InterPro" id="IPR023407">
    <property type="entry name" value="Ribosomal_eS27_Zn-bd_dom_sf"/>
</dbReference>
<dbReference type="Gene3D" id="2.20.25.100">
    <property type="entry name" value="Zn-binding ribosomal proteins"/>
    <property type="match status" value="1"/>
</dbReference>
<evidence type="ECO:0000313" key="6">
    <source>
        <dbReference type="Proteomes" id="UP001164929"/>
    </source>
</evidence>
<keyword evidence="2" id="KW-0689">Ribosomal protein</keyword>
<evidence type="ECO:0000256" key="2">
    <source>
        <dbReference type="ARBA" id="ARBA00022980"/>
    </source>
</evidence>
<gene>
    <name evidence="5" type="ORF">NC653_038005</name>
</gene>
<feature type="chain" id="PRO_5042217076" evidence="4">
    <location>
        <begin position="33"/>
        <end position="107"/>
    </location>
</feature>
<comment type="caution">
    <text evidence="5">The sequence shown here is derived from an EMBL/GenBank/DDBJ whole genome shotgun (WGS) entry which is preliminary data.</text>
</comment>
<feature type="signal peptide" evidence="4">
    <location>
        <begin position="1"/>
        <end position="32"/>
    </location>
</feature>